<feature type="compositionally biased region" description="Polar residues" evidence="1">
    <location>
        <begin position="323"/>
        <end position="336"/>
    </location>
</feature>
<evidence type="ECO:0000313" key="3">
    <source>
        <dbReference type="Proteomes" id="UP000654370"/>
    </source>
</evidence>
<feature type="compositionally biased region" description="Basic and acidic residues" evidence="1">
    <location>
        <begin position="1"/>
        <end position="26"/>
    </location>
</feature>
<feature type="region of interest" description="Disordered" evidence="1">
    <location>
        <begin position="516"/>
        <end position="553"/>
    </location>
</feature>
<keyword evidence="3" id="KW-1185">Reference proteome</keyword>
<feature type="compositionally biased region" description="Basic and acidic residues" evidence="1">
    <location>
        <begin position="363"/>
        <end position="372"/>
    </location>
</feature>
<feature type="compositionally biased region" description="Basic and acidic residues" evidence="1">
    <location>
        <begin position="302"/>
        <end position="322"/>
    </location>
</feature>
<feature type="compositionally biased region" description="Low complexity" evidence="1">
    <location>
        <begin position="706"/>
        <end position="723"/>
    </location>
</feature>
<feature type="region of interest" description="Disordered" evidence="1">
    <location>
        <begin position="215"/>
        <end position="342"/>
    </location>
</feature>
<comment type="caution">
    <text evidence="2">The sequence shown here is derived from an EMBL/GenBank/DDBJ whole genome shotgun (WGS) entry which is preliminary data.</text>
</comment>
<organism evidence="2 3">
    <name type="scientific">Mortierella isabellina</name>
    <name type="common">Filamentous fungus</name>
    <name type="synonym">Umbelopsis isabellina</name>
    <dbReference type="NCBI Taxonomy" id="91625"/>
    <lineage>
        <taxon>Eukaryota</taxon>
        <taxon>Fungi</taxon>
        <taxon>Fungi incertae sedis</taxon>
        <taxon>Mucoromycota</taxon>
        <taxon>Mucoromycotina</taxon>
        <taxon>Umbelopsidomycetes</taxon>
        <taxon>Umbelopsidales</taxon>
        <taxon>Umbelopsidaceae</taxon>
        <taxon>Umbelopsis</taxon>
    </lineage>
</organism>
<dbReference type="AlphaFoldDB" id="A0A8H7PZE2"/>
<feature type="region of interest" description="Disordered" evidence="1">
    <location>
        <begin position="575"/>
        <end position="791"/>
    </location>
</feature>
<feature type="compositionally biased region" description="Basic and acidic residues" evidence="1">
    <location>
        <begin position="191"/>
        <end position="200"/>
    </location>
</feature>
<evidence type="ECO:0000313" key="2">
    <source>
        <dbReference type="EMBL" id="KAG2182578.1"/>
    </source>
</evidence>
<name>A0A8H7PZE2_MORIS</name>
<feature type="compositionally biased region" description="Basic and acidic residues" evidence="1">
    <location>
        <begin position="262"/>
        <end position="288"/>
    </location>
</feature>
<feature type="compositionally biased region" description="Polar residues" evidence="1">
    <location>
        <begin position="46"/>
        <end position="66"/>
    </location>
</feature>
<feature type="region of interest" description="Disordered" evidence="1">
    <location>
        <begin position="1"/>
        <end position="200"/>
    </location>
</feature>
<feature type="compositionally biased region" description="Low complexity" evidence="1">
    <location>
        <begin position="124"/>
        <end position="135"/>
    </location>
</feature>
<gene>
    <name evidence="2" type="ORF">INT43_007509</name>
</gene>
<feature type="compositionally biased region" description="Basic and acidic residues" evidence="1">
    <location>
        <begin position="675"/>
        <end position="688"/>
    </location>
</feature>
<feature type="compositionally biased region" description="Low complexity" evidence="1">
    <location>
        <begin position="27"/>
        <end position="36"/>
    </location>
</feature>
<feature type="compositionally biased region" description="Basic and acidic residues" evidence="1">
    <location>
        <begin position="650"/>
        <end position="663"/>
    </location>
</feature>
<feature type="compositionally biased region" description="Basic and acidic residues" evidence="1">
    <location>
        <begin position="434"/>
        <end position="450"/>
    </location>
</feature>
<evidence type="ECO:0000256" key="1">
    <source>
        <dbReference type="SAM" id="MobiDB-lite"/>
    </source>
</evidence>
<feature type="compositionally biased region" description="Basic and acidic residues" evidence="1">
    <location>
        <begin position="575"/>
        <end position="610"/>
    </location>
</feature>
<feature type="compositionally biased region" description="Polar residues" evidence="1">
    <location>
        <begin position="451"/>
        <end position="463"/>
    </location>
</feature>
<proteinExistence type="predicted"/>
<protein>
    <submittedName>
        <fullName evidence="2">Uncharacterized protein</fullName>
    </submittedName>
</protein>
<feature type="compositionally biased region" description="Polar residues" evidence="1">
    <location>
        <begin position="136"/>
        <end position="164"/>
    </location>
</feature>
<dbReference type="EMBL" id="JAEPQZ010000004">
    <property type="protein sequence ID" value="KAG2182578.1"/>
    <property type="molecule type" value="Genomic_DNA"/>
</dbReference>
<feature type="compositionally biased region" description="Basic and acidic residues" evidence="1">
    <location>
        <begin position="77"/>
        <end position="98"/>
    </location>
</feature>
<feature type="region of interest" description="Disordered" evidence="1">
    <location>
        <begin position="363"/>
        <end position="479"/>
    </location>
</feature>
<feature type="compositionally biased region" description="Basic and acidic residues" evidence="1">
    <location>
        <begin position="240"/>
        <end position="251"/>
    </location>
</feature>
<dbReference type="Proteomes" id="UP000654370">
    <property type="component" value="Unassembled WGS sequence"/>
</dbReference>
<feature type="compositionally biased region" description="Basic and acidic residues" evidence="1">
    <location>
        <begin position="395"/>
        <end position="421"/>
    </location>
</feature>
<sequence>MEIEEKSPATAPEEGKTLNNGRKEEVSSNSETWSSSVKDSKWATAEPTTDENPIKRSNGSSSQSRWAATEGSRYRPQHNDKSYGGHSHTDRNRKEHSVHSRPYNNRPGYGGSPDGSNESFRPGNNHFFVNRSNNNIDNSRYTGNASMRFDSNTNQNYQNRLHNNTFREPDNARRSNSRYDDRNHNNLNDWDYGHQTHQHEGFERQNIRANYQSDRNNQHHGRQNPNDAISKWHSGNLVEEEPRSSAHERSWNMRFVTGDQHIATKSDDGNDGKNGYEEKKSAENKAEFETLAGTMQPAQESNKSDENRENVDTESHHEKLQTDTDNSQQISSSPKTTEVPGTVVVGAVEMIKSKSSLGSIHAVSEEALHDDSQSDVTQSNGDAITAAESVSKDSTASKHSADPKKAAEKAGHVIDWKKHATENNGALGFSSDSIHAHQERKQAKSTERKQSGASASAGKTSIINRLATGGYHKPTVDEDALNAKIERIRQQNEKIERKQKLIEQEELEIAQQMKLENEKLEQERRENEEFEKERKLAEEQKQREKQEKEKRILDQIRCVSVHHVSYSMVGTLLTDRYRAERDANASRKAEAMGNRDWDMSKGENDGGYRDRHSRSRFSNDSGKRWPSPPPRSRHDHGYDHGSGHHSQGYRRHDVHNAHQEPVKKQFSVTEQDWPDLGKGESASAERKPVVWAARATVQAKGQNTTSDAGKSPSSSSSNSQSTSDPHKLASWPSKKGQGRTEMTSTHDAADAKPAPPKLNWEDLISKTTPVKDWASDSPNNDELDFGNSPFG</sequence>
<reference evidence="2" key="1">
    <citation type="submission" date="2020-12" db="EMBL/GenBank/DDBJ databases">
        <title>Metabolic potential, ecology and presence of endohyphal bacteria is reflected in genomic diversity of Mucoromycotina.</title>
        <authorList>
            <person name="Muszewska A."/>
            <person name="Okrasinska A."/>
            <person name="Steczkiewicz K."/>
            <person name="Drgas O."/>
            <person name="Orlowska M."/>
            <person name="Perlinska-Lenart U."/>
            <person name="Aleksandrzak-Piekarczyk T."/>
            <person name="Szatraj K."/>
            <person name="Zielenkiewicz U."/>
            <person name="Pilsyk S."/>
            <person name="Malc E."/>
            <person name="Mieczkowski P."/>
            <person name="Kruszewska J.S."/>
            <person name="Biernat P."/>
            <person name="Pawlowska J."/>
        </authorList>
    </citation>
    <scope>NUCLEOTIDE SEQUENCE</scope>
    <source>
        <strain evidence="2">WA0000067209</strain>
    </source>
</reference>
<feature type="compositionally biased region" description="Basic and acidic residues" evidence="1">
    <location>
        <begin position="165"/>
        <end position="184"/>
    </location>
</feature>
<dbReference type="OrthoDB" id="2435789at2759"/>
<accession>A0A8H7PZE2</accession>